<evidence type="ECO:0000256" key="1">
    <source>
        <dbReference type="SAM" id="MobiDB-lite"/>
    </source>
</evidence>
<dbReference type="Proteomes" id="UP000824219">
    <property type="component" value="Linkage Group LG13"/>
</dbReference>
<evidence type="ECO:0000313" key="2">
    <source>
        <dbReference type="EMBL" id="KAG7325123.1"/>
    </source>
</evidence>
<comment type="caution">
    <text evidence="2">The sequence shown here is derived from an EMBL/GenBank/DDBJ whole genome shotgun (WGS) entry which is preliminary data.</text>
</comment>
<reference evidence="2 3" key="1">
    <citation type="submission" date="2021-06" db="EMBL/GenBank/DDBJ databases">
        <title>Chromosome-level genome assembly of the red-tail catfish (Hemibagrus wyckioides).</title>
        <authorList>
            <person name="Shao F."/>
        </authorList>
    </citation>
    <scope>NUCLEOTIDE SEQUENCE [LARGE SCALE GENOMIC DNA]</scope>
    <source>
        <strain evidence="2">EC202008001</strain>
        <tissue evidence="2">Blood</tissue>
    </source>
</reference>
<proteinExistence type="predicted"/>
<dbReference type="OrthoDB" id="10023351at2759"/>
<feature type="region of interest" description="Disordered" evidence="1">
    <location>
        <begin position="45"/>
        <end position="70"/>
    </location>
</feature>
<protein>
    <submittedName>
        <fullName evidence="2">Uncharacterized protein</fullName>
    </submittedName>
</protein>
<dbReference type="EMBL" id="JAHKSW010000013">
    <property type="protein sequence ID" value="KAG7325123.1"/>
    <property type="molecule type" value="Genomic_DNA"/>
</dbReference>
<organism evidence="2 3">
    <name type="scientific">Hemibagrus wyckioides</name>
    <dbReference type="NCBI Taxonomy" id="337641"/>
    <lineage>
        <taxon>Eukaryota</taxon>
        <taxon>Metazoa</taxon>
        <taxon>Chordata</taxon>
        <taxon>Craniata</taxon>
        <taxon>Vertebrata</taxon>
        <taxon>Euteleostomi</taxon>
        <taxon>Actinopterygii</taxon>
        <taxon>Neopterygii</taxon>
        <taxon>Teleostei</taxon>
        <taxon>Ostariophysi</taxon>
        <taxon>Siluriformes</taxon>
        <taxon>Bagridae</taxon>
        <taxon>Hemibagrus</taxon>
    </lineage>
</organism>
<sequence>MVHFCSSKGGCWSFIKWCKMSAMHWEARRRQNVLDRRIATKAKQCLTEDRPKQGTTEEHPSETNLPPAVSAVSTVDDKRIICQCQPVKEQCNAKIENRYTSTQYSQQW</sequence>
<dbReference type="AlphaFoldDB" id="A0A9D3NPT9"/>
<name>A0A9D3NPT9_9TELE</name>
<keyword evidence="3" id="KW-1185">Reference proteome</keyword>
<evidence type="ECO:0000313" key="3">
    <source>
        <dbReference type="Proteomes" id="UP000824219"/>
    </source>
</evidence>
<gene>
    <name evidence="2" type="ORF">KOW79_011439</name>
</gene>
<feature type="compositionally biased region" description="Basic and acidic residues" evidence="1">
    <location>
        <begin position="46"/>
        <end position="61"/>
    </location>
</feature>
<accession>A0A9D3NPT9</accession>